<evidence type="ECO:0000313" key="2">
    <source>
        <dbReference type="Proteomes" id="UP000321157"/>
    </source>
</evidence>
<comment type="caution">
    <text evidence="1">The sequence shown here is derived from an EMBL/GenBank/DDBJ whole genome shotgun (WGS) entry which is preliminary data.</text>
</comment>
<name>A0A511VD22_9BACL</name>
<protein>
    <submittedName>
        <fullName evidence="1">Uncharacterized protein</fullName>
    </submittedName>
</protein>
<evidence type="ECO:0000313" key="1">
    <source>
        <dbReference type="EMBL" id="GEN35152.1"/>
    </source>
</evidence>
<dbReference type="RefSeq" id="WP_146810511.1">
    <property type="nucleotide sequence ID" value="NZ_BJXX01000119.1"/>
</dbReference>
<gene>
    <name evidence="1" type="ORF">ADA01nite_26120</name>
</gene>
<keyword evidence="2" id="KW-1185">Reference proteome</keyword>
<accession>A0A511VD22</accession>
<sequence>MGASVTLKIFFKISGVRDYTCGYRAYSASIIKKAYAIFNNKFVEETGFVCMAEILIKLNLIGANIGEVGLILRYDKKEGKSKMKIVKTIKRYINLISKSRDIIERNKRVIERVRIESNY</sequence>
<reference evidence="1 2" key="1">
    <citation type="submission" date="2019-07" db="EMBL/GenBank/DDBJ databases">
        <title>Whole genome shotgun sequence of Aneurinibacillus danicus NBRC 102444.</title>
        <authorList>
            <person name="Hosoyama A."/>
            <person name="Uohara A."/>
            <person name="Ohji S."/>
            <person name="Ichikawa N."/>
        </authorList>
    </citation>
    <scope>NUCLEOTIDE SEQUENCE [LARGE SCALE GENOMIC DNA]</scope>
    <source>
        <strain evidence="1 2">NBRC 102444</strain>
    </source>
</reference>
<dbReference type="Proteomes" id="UP000321157">
    <property type="component" value="Unassembled WGS sequence"/>
</dbReference>
<organism evidence="1 2">
    <name type="scientific">Aneurinibacillus danicus</name>
    <dbReference type="NCBI Taxonomy" id="267746"/>
    <lineage>
        <taxon>Bacteria</taxon>
        <taxon>Bacillati</taxon>
        <taxon>Bacillota</taxon>
        <taxon>Bacilli</taxon>
        <taxon>Bacillales</taxon>
        <taxon>Paenibacillaceae</taxon>
        <taxon>Aneurinibacillus group</taxon>
        <taxon>Aneurinibacillus</taxon>
    </lineage>
</organism>
<dbReference type="EMBL" id="BJXX01000119">
    <property type="protein sequence ID" value="GEN35152.1"/>
    <property type="molecule type" value="Genomic_DNA"/>
</dbReference>
<dbReference type="OrthoDB" id="9810303at2"/>
<proteinExistence type="predicted"/>
<dbReference type="AlphaFoldDB" id="A0A511VD22"/>